<reference evidence="1" key="1">
    <citation type="submission" date="2018-02" db="EMBL/GenBank/DDBJ databases">
        <title>Rhizophora mucronata_Transcriptome.</title>
        <authorList>
            <person name="Meera S.P."/>
            <person name="Sreeshan A."/>
            <person name="Augustine A."/>
        </authorList>
    </citation>
    <scope>NUCLEOTIDE SEQUENCE</scope>
    <source>
        <tissue evidence="1">Leaf</tissue>
    </source>
</reference>
<name>A0A2P2QJ82_RHIMU</name>
<protein>
    <submittedName>
        <fullName evidence="1">Uncharacterized protein</fullName>
    </submittedName>
</protein>
<organism evidence="1">
    <name type="scientific">Rhizophora mucronata</name>
    <name type="common">Asiatic mangrove</name>
    <dbReference type="NCBI Taxonomy" id="61149"/>
    <lineage>
        <taxon>Eukaryota</taxon>
        <taxon>Viridiplantae</taxon>
        <taxon>Streptophyta</taxon>
        <taxon>Embryophyta</taxon>
        <taxon>Tracheophyta</taxon>
        <taxon>Spermatophyta</taxon>
        <taxon>Magnoliopsida</taxon>
        <taxon>eudicotyledons</taxon>
        <taxon>Gunneridae</taxon>
        <taxon>Pentapetalae</taxon>
        <taxon>rosids</taxon>
        <taxon>fabids</taxon>
        <taxon>Malpighiales</taxon>
        <taxon>Rhizophoraceae</taxon>
        <taxon>Rhizophora</taxon>
    </lineage>
</organism>
<dbReference type="EMBL" id="GGEC01086565">
    <property type="protein sequence ID" value="MBX67049.1"/>
    <property type="molecule type" value="Transcribed_RNA"/>
</dbReference>
<sequence>MTAPGTHIRLLAGALVLLLKWSWTLFPSSSLNGSMKHKIN</sequence>
<evidence type="ECO:0000313" key="1">
    <source>
        <dbReference type="EMBL" id="MBX67049.1"/>
    </source>
</evidence>
<dbReference type="AlphaFoldDB" id="A0A2P2QJ82"/>
<accession>A0A2P2QJ82</accession>
<proteinExistence type="predicted"/>